<evidence type="ECO:0000256" key="3">
    <source>
        <dbReference type="ARBA" id="ARBA00023204"/>
    </source>
</evidence>
<dbReference type="PANTHER" id="PTHR10073">
    <property type="entry name" value="DNA MISMATCH REPAIR PROTEIN MLH, PMS, MUTL"/>
    <property type="match status" value="1"/>
</dbReference>
<dbReference type="GO" id="GO:0030983">
    <property type="term" value="F:mismatched DNA binding"/>
    <property type="evidence" value="ECO:0007669"/>
    <property type="project" value="InterPro"/>
</dbReference>
<dbReference type="Gene3D" id="3.30.1540.20">
    <property type="entry name" value="MutL, C-terminal domain, dimerisation subdomain"/>
    <property type="match status" value="1"/>
</dbReference>
<dbReference type="SMART" id="SM00853">
    <property type="entry name" value="MutL_C"/>
    <property type="match status" value="1"/>
</dbReference>
<protein>
    <recommendedName>
        <fullName evidence="9">DNA mismatch repair protein MLH3</fullName>
    </recommendedName>
</protein>
<evidence type="ECO:0000313" key="8">
    <source>
        <dbReference type="Proteomes" id="UP001054252"/>
    </source>
</evidence>
<organism evidence="7 8">
    <name type="scientific">Rubroshorea leprosula</name>
    <dbReference type="NCBI Taxonomy" id="152421"/>
    <lineage>
        <taxon>Eukaryota</taxon>
        <taxon>Viridiplantae</taxon>
        <taxon>Streptophyta</taxon>
        <taxon>Embryophyta</taxon>
        <taxon>Tracheophyta</taxon>
        <taxon>Spermatophyta</taxon>
        <taxon>Magnoliopsida</taxon>
        <taxon>eudicotyledons</taxon>
        <taxon>Gunneridae</taxon>
        <taxon>Pentapetalae</taxon>
        <taxon>rosids</taxon>
        <taxon>malvids</taxon>
        <taxon>Malvales</taxon>
        <taxon>Dipterocarpaceae</taxon>
        <taxon>Rubroshorea</taxon>
    </lineage>
</organism>
<comment type="similarity">
    <text evidence="1">Belongs to the DNA mismatch repair MutL/HexB family.</text>
</comment>
<evidence type="ECO:0000256" key="1">
    <source>
        <dbReference type="ARBA" id="ARBA00006082"/>
    </source>
</evidence>
<dbReference type="SMART" id="SM01340">
    <property type="entry name" value="DNA_mis_repair"/>
    <property type="match status" value="1"/>
</dbReference>
<dbReference type="SUPFAM" id="SSF54211">
    <property type="entry name" value="Ribosomal protein S5 domain 2-like"/>
    <property type="match status" value="1"/>
</dbReference>
<evidence type="ECO:0000259" key="6">
    <source>
        <dbReference type="SMART" id="SM01340"/>
    </source>
</evidence>
<dbReference type="InterPro" id="IPR042120">
    <property type="entry name" value="MutL_C_dimsub"/>
</dbReference>
<dbReference type="InterPro" id="IPR020568">
    <property type="entry name" value="Ribosomal_Su5_D2-typ_SF"/>
</dbReference>
<dbReference type="GO" id="GO:0140664">
    <property type="term" value="F:ATP-dependent DNA damage sensor activity"/>
    <property type="evidence" value="ECO:0007669"/>
    <property type="project" value="InterPro"/>
</dbReference>
<evidence type="ECO:0000256" key="2">
    <source>
        <dbReference type="ARBA" id="ARBA00022763"/>
    </source>
</evidence>
<dbReference type="InterPro" id="IPR013507">
    <property type="entry name" value="DNA_mismatch_S5_2-like"/>
</dbReference>
<dbReference type="Gene3D" id="3.30.1370.100">
    <property type="entry name" value="MutL, C-terminal domain, regulatory subdomain"/>
    <property type="match status" value="1"/>
</dbReference>
<dbReference type="Gene3D" id="3.30.565.10">
    <property type="entry name" value="Histidine kinase-like ATPase, C-terminal domain"/>
    <property type="match status" value="1"/>
</dbReference>
<gene>
    <name evidence="7" type="ORF">SLEP1_g39048</name>
</gene>
<dbReference type="InterPro" id="IPR038973">
    <property type="entry name" value="MutL/Mlh/Pms-like"/>
</dbReference>
<dbReference type="SUPFAM" id="SSF118116">
    <property type="entry name" value="DNA mismatch repair protein MutL"/>
    <property type="match status" value="1"/>
</dbReference>
<evidence type="ECO:0000256" key="4">
    <source>
        <dbReference type="SAM" id="MobiDB-lite"/>
    </source>
</evidence>
<dbReference type="InterPro" id="IPR014790">
    <property type="entry name" value="MutL_C"/>
</dbReference>
<dbReference type="Pfam" id="PF08676">
    <property type="entry name" value="MutL_C"/>
    <property type="match status" value="1"/>
</dbReference>
<dbReference type="GO" id="GO:0016887">
    <property type="term" value="F:ATP hydrolysis activity"/>
    <property type="evidence" value="ECO:0007669"/>
    <property type="project" value="InterPro"/>
</dbReference>
<feature type="domain" description="DNA mismatch repair protein S5" evidence="6">
    <location>
        <begin position="214"/>
        <end position="349"/>
    </location>
</feature>
<dbReference type="Pfam" id="PF01119">
    <property type="entry name" value="DNA_mis_repair"/>
    <property type="match status" value="1"/>
</dbReference>
<dbReference type="SUPFAM" id="SSF55874">
    <property type="entry name" value="ATPase domain of HSP90 chaperone/DNA topoisomerase II/histidine kinase"/>
    <property type="match status" value="1"/>
</dbReference>
<dbReference type="InterPro" id="IPR002099">
    <property type="entry name" value="MutL/Mlh/PMS"/>
</dbReference>
<dbReference type="InterPro" id="IPR042121">
    <property type="entry name" value="MutL_C_regsub"/>
</dbReference>
<dbReference type="Pfam" id="PF13589">
    <property type="entry name" value="HATPase_c_3"/>
    <property type="match status" value="1"/>
</dbReference>
<accession>A0AAV5KYV0</accession>
<dbReference type="AlphaFoldDB" id="A0AAV5KYV0"/>
<dbReference type="FunFam" id="3.30.565.10:FF:000003">
    <property type="entry name" value="DNA mismatch repair endonuclease MutL"/>
    <property type="match status" value="1"/>
</dbReference>
<feature type="compositionally biased region" description="Basic and acidic residues" evidence="4">
    <location>
        <begin position="792"/>
        <end position="806"/>
    </location>
</feature>
<keyword evidence="8" id="KW-1185">Reference proteome</keyword>
<dbReference type="Proteomes" id="UP001054252">
    <property type="component" value="Unassembled WGS sequence"/>
</dbReference>
<feature type="region of interest" description="Disordered" evidence="4">
    <location>
        <begin position="792"/>
        <end position="822"/>
    </location>
</feature>
<dbReference type="NCBIfam" id="TIGR00585">
    <property type="entry name" value="mutl"/>
    <property type="match status" value="1"/>
</dbReference>
<sequence length="1206" mass="135714">MKSIKPLPEAVRSTVRSGVILFDLTRVVEELIFNSLDAGASKVSIFVGVGTNYVKVVDDGSGISRDGLVSLGERYVTSKLYRPVNLDAAGGSFGFKGEALASISDVSLLEIVTKAHGKPNGYRKVIKGSKCLYLGIDDDRKEVGTTVVVRDLFYNQPVRRKHMQSSPRKALHSVKKCVLCIALVQPNVSFSVVDIESEDELLCTNPSSSPLPLLKSNFGIEDFSSLQKVNSVDGVLKLSGYISDPRDSFAVKVFQYVYINSRIVCNGPIHKLLNNLATSFECLDPSKANNGSKKGKRIRSQAYPAYILNIICHPSLYDLTFEPSKTHVEFKDWKPILTFIEKAIQHLWGNSLNSDRFRKEATCKEDDSLPVTKDLLGEGFSVGSKFTIKKCRTQNNQPTSDLPRPYDKIQLEEFHKNAEQFREQMAGYSFQSCDSSLAKCPDSVSQKSDDHISTPHYNFLSTDVYLGNRIDASERSNRHAKSNSLSSKLDYDSFKFENDVTNELAGFYHELSNESLFRKDIRKPFLQSCSSRESPPFDGTFFERENGIESPINSFTTKRKLVCPSEGFNILEVNVTDQRFDYLSRNMWHDSASYAKMDIVHEDNDKIPSDFNILTRTSVKPFLLYGDTSSEEYGFLSDSDIQVENTGSRFQSLRSEWCSVTSDPFEHFPTKAFEGSLRSGERDYCWHSFDIEEKKFQFTNDLMSRSSSKGNCTFSSKNTGLEFKEYADSGRDCCRSFQEYNLGDKFSLGYSDVPVEEEDWFCSDLHGKDYNKDWFCSDLCGKDYKSINEYESQRDQFGHQDSERNPVPRGRSRSNSAPPFHRHKSRFISLNNGLPIAAEAAEAAEQPTFVEGHDGFTSLETGELKHSQQSSDLGLKQSFAEDRENVTDELDTMLNIKRVQKSENFEQPQCLEDLEDVPGKEFFSEQNQDHVDSGTKWRNGCAWITPNNESCDVQNQDNILDISSGFLHLATDSLVPESINKNCLENAKVLQQVDKKFIPIVAGGTLAVIDQHAADERIRLEELRQKVLSGEAKTVTYLDTEQELIMPEIGYQLLHNYAEQIKYWGWICNIHAEDSRSFKRTLNLLHQQPAVVTLIAVPCILGVNLSDVDLLEFLQQLADTDGSSTMPPSILRVLNFKACRGAIMFGDSLLPSECSLIIQELKQTSLCFQLCSSMEGSHIVLTLECYNAVCSWATYNCPTSELGGIA</sequence>
<dbReference type="GO" id="GO:0005524">
    <property type="term" value="F:ATP binding"/>
    <property type="evidence" value="ECO:0007669"/>
    <property type="project" value="InterPro"/>
</dbReference>
<dbReference type="InterPro" id="IPR014721">
    <property type="entry name" value="Ribsml_uS5_D2-typ_fold_subgr"/>
</dbReference>
<name>A0AAV5KYV0_9ROSI</name>
<evidence type="ECO:0008006" key="9">
    <source>
        <dbReference type="Google" id="ProtNLM"/>
    </source>
</evidence>
<dbReference type="EMBL" id="BPVZ01000086">
    <property type="protein sequence ID" value="GKV30208.1"/>
    <property type="molecule type" value="Genomic_DNA"/>
</dbReference>
<feature type="domain" description="MutL C-terminal dimerisation" evidence="5">
    <location>
        <begin position="989"/>
        <end position="1149"/>
    </location>
</feature>
<keyword evidence="3" id="KW-0234">DNA repair</keyword>
<keyword evidence="2" id="KW-0227">DNA damage</keyword>
<dbReference type="InterPro" id="IPR037198">
    <property type="entry name" value="MutL_C_sf"/>
</dbReference>
<dbReference type="GO" id="GO:0006298">
    <property type="term" value="P:mismatch repair"/>
    <property type="evidence" value="ECO:0007669"/>
    <property type="project" value="InterPro"/>
</dbReference>
<dbReference type="FunFam" id="3.30.1370.100:FF:000007">
    <property type="entry name" value="MUTL protein homolog 3"/>
    <property type="match status" value="1"/>
</dbReference>
<evidence type="ECO:0000259" key="5">
    <source>
        <dbReference type="SMART" id="SM00853"/>
    </source>
</evidence>
<evidence type="ECO:0000313" key="7">
    <source>
        <dbReference type="EMBL" id="GKV30208.1"/>
    </source>
</evidence>
<comment type="caution">
    <text evidence="7">The sequence shown here is derived from an EMBL/GenBank/DDBJ whole genome shotgun (WGS) entry which is preliminary data.</text>
</comment>
<dbReference type="InterPro" id="IPR036890">
    <property type="entry name" value="HATPase_C_sf"/>
</dbReference>
<reference evidence="7 8" key="1">
    <citation type="journal article" date="2021" name="Commun. Biol.">
        <title>The genome of Shorea leprosula (Dipterocarpaceae) highlights the ecological relevance of drought in aseasonal tropical rainforests.</title>
        <authorList>
            <person name="Ng K.K.S."/>
            <person name="Kobayashi M.J."/>
            <person name="Fawcett J.A."/>
            <person name="Hatakeyama M."/>
            <person name="Paape T."/>
            <person name="Ng C.H."/>
            <person name="Ang C.C."/>
            <person name="Tnah L.H."/>
            <person name="Lee C.T."/>
            <person name="Nishiyama T."/>
            <person name="Sese J."/>
            <person name="O'Brien M.J."/>
            <person name="Copetti D."/>
            <person name="Mohd Noor M.I."/>
            <person name="Ong R.C."/>
            <person name="Putra M."/>
            <person name="Sireger I.Z."/>
            <person name="Indrioko S."/>
            <person name="Kosugi Y."/>
            <person name="Izuno A."/>
            <person name="Isagi Y."/>
            <person name="Lee S.L."/>
            <person name="Shimizu K.K."/>
        </authorList>
    </citation>
    <scope>NUCLEOTIDE SEQUENCE [LARGE SCALE GENOMIC DNA]</scope>
    <source>
        <strain evidence="7">214</strain>
    </source>
</reference>
<proteinExistence type="inferred from homology"/>
<dbReference type="Gene3D" id="3.30.230.10">
    <property type="match status" value="1"/>
</dbReference>
<dbReference type="GO" id="GO:0032300">
    <property type="term" value="C:mismatch repair complex"/>
    <property type="evidence" value="ECO:0007669"/>
    <property type="project" value="InterPro"/>
</dbReference>
<dbReference type="PANTHER" id="PTHR10073:SF47">
    <property type="entry name" value="DNA MISMATCH REPAIR PROTEIN MLH3"/>
    <property type="match status" value="1"/>
</dbReference>